<dbReference type="SMART" id="SM00664">
    <property type="entry name" value="DoH"/>
    <property type="match status" value="1"/>
</dbReference>
<dbReference type="PROSITE" id="PS50836">
    <property type="entry name" value="DOMON"/>
    <property type="match status" value="1"/>
</dbReference>
<evidence type="ECO:0000256" key="1">
    <source>
        <dbReference type="SAM" id="Phobius"/>
    </source>
</evidence>
<keyword evidence="1" id="KW-0812">Transmembrane</keyword>
<organism evidence="4 5">
    <name type="scientific">Orchesella dallaii</name>
    <dbReference type="NCBI Taxonomy" id="48710"/>
    <lineage>
        <taxon>Eukaryota</taxon>
        <taxon>Metazoa</taxon>
        <taxon>Ecdysozoa</taxon>
        <taxon>Arthropoda</taxon>
        <taxon>Hexapoda</taxon>
        <taxon>Collembola</taxon>
        <taxon>Entomobryomorpha</taxon>
        <taxon>Entomobryoidea</taxon>
        <taxon>Orchesellidae</taxon>
        <taxon>Orchesellinae</taxon>
        <taxon>Orchesella</taxon>
    </lineage>
</organism>
<accession>A0ABP1PS87</accession>
<dbReference type="EMBL" id="CAXLJM020000007">
    <property type="protein sequence ID" value="CAL8072291.1"/>
    <property type="molecule type" value="Genomic_DNA"/>
</dbReference>
<feature type="chain" id="PRO_5045320818" description="DOMON domain-containing protein" evidence="2">
    <location>
        <begin position="20"/>
        <end position="198"/>
    </location>
</feature>
<feature type="domain" description="DOMON" evidence="3">
    <location>
        <begin position="28"/>
        <end position="150"/>
    </location>
</feature>
<dbReference type="Pfam" id="PF03351">
    <property type="entry name" value="DOMON"/>
    <property type="match status" value="1"/>
</dbReference>
<dbReference type="PANTHER" id="PTHR10157">
    <property type="entry name" value="DOPAMINE BETA HYDROXYLASE RELATED"/>
    <property type="match status" value="1"/>
</dbReference>
<sequence>MSFNKVVLAVVLCATVAAGAVRHLHLSDKYMVNVDIIENSTKIELELIVTTTGYVGFGIGPNATMTGADLFIGGVNGTETAPIIYGDDYHGIGNQMPVLDTINQAWNVTSGSQANGTTTLKITRSLDTGDNTEDIKIENNANMFVLWSIGASDNLEHHSEKGSKQLNLFTADDTNSSGVTAFSVSTLIMSLVAAFLRN</sequence>
<dbReference type="Gene3D" id="2.60.40.1210">
    <property type="entry name" value="Cellobiose dehydrogenase, cytochrome domain"/>
    <property type="match status" value="1"/>
</dbReference>
<keyword evidence="1" id="KW-1133">Transmembrane helix</keyword>
<proteinExistence type="predicted"/>
<reference evidence="4 5" key="1">
    <citation type="submission" date="2024-08" db="EMBL/GenBank/DDBJ databases">
        <authorList>
            <person name="Cucini C."/>
            <person name="Frati F."/>
        </authorList>
    </citation>
    <scope>NUCLEOTIDE SEQUENCE [LARGE SCALE GENOMIC DNA]</scope>
</reference>
<dbReference type="InterPro" id="IPR000945">
    <property type="entry name" value="DBH-like"/>
</dbReference>
<keyword evidence="1" id="KW-0472">Membrane</keyword>
<evidence type="ECO:0000313" key="5">
    <source>
        <dbReference type="Proteomes" id="UP001642540"/>
    </source>
</evidence>
<name>A0ABP1PS87_9HEXA</name>
<evidence type="ECO:0000313" key="4">
    <source>
        <dbReference type="EMBL" id="CAL8072291.1"/>
    </source>
</evidence>
<dbReference type="Proteomes" id="UP001642540">
    <property type="component" value="Unassembled WGS sequence"/>
</dbReference>
<gene>
    <name evidence="4" type="ORF">ODALV1_LOCUS2100</name>
</gene>
<keyword evidence="2" id="KW-0732">Signal</keyword>
<dbReference type="CDD" id="cd09631">
    <property type="entry name" value="DOMON_DOH"/>
    <property type="match status" value="1"/>
</dbReference>
<dbReference type="InterPro" id="IPR045266">
    <property type="entry name" value="DOH_DOMON"/>
</dbReference>
<evidence type="ECO:0000259" key="3">
    <source>
        <dbReference type="PROSITE" id="PS50836"/>
    </source>
</evidence>
<keyword evidence="5" id="KW-1185">Reference proteome</keyword>
<evidence type="ECO:0000256" key="2">
    <source>
        <dbReference type="SAM" id="SignalP"/>
    </source>
</evidence>
<comment type="caution">
    <text evidence="4">The sequence shown here is derived from an EMBL/GenBank/DDBJ whole genome shotgun (WGS) entry which is preliminary data.</text>
</comment>
<dbReference type="PANTHER" id="PTHR10157:SF23">
    <property type="entry name" value="MOXD1 HOMOLOG 1"/>
    <property type="match status" value="1"/>
</dbReference>
<feature type="signal peptide" evidence="2">
    <location>
        <begin position="1"/>
        <end position="19"/>
    </location>
</feature>
<dbReference type="InterPro" id="IPR005018">
    <property type="entry name" value="DOMON_domain"/>
</dbReference>
<feature type="transmembrane region" description="Helical" evidence="1">
    <location>
        <begin position="178"/>
        <end position="196"/>
    </location>
</feature>
<protein>
    <recommendedName>
        <fullName evidence="3">DOMON domain-containing protein</fullName>
    </recommendedName>
</protein>